<dbReference type="InterPro" id="IPR036709">
    <property type="entry name" value="Autotransporte_beta_dom_sf"/>
</dbReference>
<evidence type="ECO:0000313" key="3">
    <source>
        <dbReference type="EMBL" id="RCI69474.1"/>
    </source>
</evidence>
<feature type="non-terminal residue" evidence="3">
    <location>
        <position position="121"/>
    </location>
</feature>
<evidence type="ECO:0000256" key="1">
    <source>
        <dbReference type="SAM" id="MobiDB-lite"/>
    </source>
</evidence>
<feature type="non-terminal residue" evidence="3">
    <location>
        <position position="1"/>
    </location>
</feature>
<organism evidence="3 4">
    <name type="scientific">Pseudomonas aeruginosa</name>
    <dbReference type="NCBI Taxonomy" id="287"/>
    <lineage>
        <taxon>Bacteria</taxon>
        <taxon>Pseudomonadati</taxon>
        <taxon>Pseudomonadota</taxon>
        <taxon>Gammaproteobacteria</taxon>
        <taxon>Pseudomonadales</taxon>
        <taxon>Pseudomonadaceae</taxon>
        <taxon>Pseudomonas</taxon>
    </lineage>
</organism>
<dbReference type="EMBL" id="QORE01003041">
    <property type="protein sequence ID" value="RCI69474.1"/>
    <property type="molecule type" value="Genomic_DNA"/>
</dbReference>
<dbReference type="InterPro" id="IPR005546">
    <property type="entry name" value="Autotransporte_beta"/>
</dbReference>
<dbReference type="Proteomes" id="UP000253594">
    <property type="component" value="Unassembled WGS sequence"/>
</dbReference>
<evidence type="ECO:0000259" key="2">
    <source>
        <dbReference type="Pfam" id="PF03797"/>
    </source>
</evidence>
<name>A0A367LWC8_PSEAI</name>
<dbReference type="Pfam" id="PF03797">
    <property type="entry name" value="Autotransporter"/>
    <property type="match status" value="1"/>
</dbReference>
<feature type="domain" description="Autotransporter" evidence="2">
    <location>
        <begin position="56"/>
        <end position="111"/>
    </location>
</feature>
<feature type="region of interest" description="Disordered" evidence="1">
    <location>
        <begin position="31"/>
        <end position="56"/>
    </location>
</feature>
<reference evidence="3 4" key="1">
    <citation type="submission" date="2018-07" db="EMBL/GenBank/DDBJ databases">
        <title>Mechanisms of high-level aminoglycoside resistance among Gram-negative pathogens in Brazil.</title>
        <authorList>
            <person name="Ballaben A.S."/>
            <person name="Darini A.L.C."/>
            <person name="Doi Y."/>
        </authorList>
    </citation>
    <scope>NUCLEOTIDE SEQUENCE [LARGE SCALE GENOMIC DNA]</scope>
    <source>
        <strain evidence="3 4">B2-305</strain>
    </source>
</reference>
<proteinExistence type="predicted"/>
<comment type="caution">
    <text evidence="3">The sequence shown here is derived from an EMBL/GenBank/DDBJ whole genome shotgun (WGS) entry which is preliminary data.</text>
</comment>
<dbReference type="Gene3D" id="2.40.128.130">
    <property type="entry name" value="Autotransporter beta-domain"/>
    <property type="match status" value="1"/>
</dbReference>
<dbReference type="AlphaFoldDB" id="A0A367LWC8"/>
<evidence type="ECO:0000313" key="4">
    <source>
        <dbReference type="Proteomes" id="UP000253594"/>
    </source>
</evidence>
<accession>A0A367LWC8</accession>
<sequence length="121" mass="13363">EDQLQRQHQALTRLHDRRWLTLLGSNRPVGSFDGEVGAEGEVSPDSGFDMPGNPESRRAGVHLLGDYRYSEALTLGGSLAFQRSRDKLDHGGRIEGDTWQLGLFGLYNDGGPEWLAGELNL</sequence>
<gene>
    <name evidence="3" type="ORF">DT376_39765</name>
</gene>
<dbReference type="SUPFAM" id="SSF103515">
    <property type="entry name" value="Autotransporter"/>
    <property type="match status" value="1"/>
</dbReference>
<protein>
    <submittedName>
        <fullName evidence="3">Autotransporter outer membrane beta-barrel domain-containing protein</fullName>
    </submittedName>
</protein>